<dbReference type="PANTHER" id="PTHR43798:SF33">
    <property type="entry name" value="HYDROLASE, PUTATIVE (AFU_ORTHOLOGUE AFUA_2G14860)-RELATED"/>
    <property type="match status" value="1"/>
</dbReference>
<dbReference type="RefSeq" id="XP_020118391.1">
    <property type="nucleotide sequence ID" value="XM_020269174.1"/>
</dbReference>
<dbReference type="GO" id="GO:0016020">
    <property type="term" value="C:membrane"/>
    <property type="evidence" value="ECO:0007669"/>
    <property type="project" value="TreeGrafter"/>
</dbReference>
<keyword evidence="2" id="KW-0378">Hydrolase</keyword>
<dbReference type="InterPro" id="IPR050266">
    <property type="entry name" value="AB_hydrolase_sf"/>
</dbReference>
<dbReference type="STRING" id="1441469.A0A225ACZ5"/>
<keyword evidence="5" id="KW-1185">Reference proteome</keyword>
<dbReference type="EMBL" id="LFMY01000010">
    <property type="protein sequence ID" value="OKL58270.1"/>
    <property type="molecule type" value="Genomic_DNA"/>
</dbReference>
<evidence type="ECO:0000259" key="3">
    <source>
        <dbReference type="Pfam" id="PF00561"/>
    </source>
</evidence>
<evidence type="ECO:0000256" key="1">
    <source>
        <dbReference type="ARBA" id="ARBA00010088"/>
    </source>
</evidence>
<dbReference type="Gene3D" id="3.40.50.1820">
    <property type="entry name" value="alpha/beta hydrolase"/>
    <property type="match status" value="1"/>
</dbReference>
<dbReference type="PANTHER" id="PTHR43798">
    <property type="entry name" value="MONOACYLGLYCEROL LIPASE"/>
    <property type="match status" value="1"/>
</dbReference>
<gene>
    <name evidence="4" type="ORF">UA08_06852</name>
</gene>
<protein>
    <recommendedName>
        <fullName evidence="3">AB hydrolase-1 domain-containing protein</fullName>
    </recommendedName>
</protein>
<accession>A0A225ACZ5</accession>
<dbReference type="SUPFAM" id="SSF53474">
    <property type="entry name" value="alpha/beta-Hydrolases"/>
    <property type="match status" value="1"/>
</dbReference>
<evidence type="ECO:0000313" key="4">
    <source>
        <dbReference type="EMBL" id="OKL58270.1"/>
    </source>
</evidence>
<dbReference type="Proteomes" id="UP000214365">
    <property type="component" value="Unassembled WGS sequence"/>
</dbReference>
<comment type="similarity">
    <text evidence="1">Belongs to the peptidase S33 family.</text>
</comment>
<evidence type="ECO:0000313" key="5">
    <source>
        <dbReference type="Proteomes" id="UP000214365"/>
    </source>
</evidence>
<dbReference type="InterPro" id="IPR029058">
    <property type="entry name" value="AB_hydrolase_fold"/>
</dbReference>
<feature type="domain" description="AB hydrolase-1" evidence="3">
    <location>
        <begin position="34"/>
        <end position="276"/>
    </location>
</feature>
<dbReference type="AlphaFoldDB" id="A0A225ACZ5"/>
<dbReference type="GeneID" id="31006607"/>
<organism evidence="4 5">
    <name type="scientific">Talaromyces atroroseus</name>
    <dbReference type="NCBI Taxonomy" id="1441469"/>
    <lineage>
        <taxon>Eukaryota</taxon>
        <taxon>Fungi</taxon>
        <taxon>Dikarya</taxon>
        <taxon>Ascomycota</taxon>
        <taxon>Pezizomycotina</taxon>
        <taxon>Eurotiomycetes</taxon>
        <taxon>Eurotiomycetidae</taxon>
        <taxon>Eurotiales</taxon>
        <taxon>Trichocomaceae</taxon>
        <taxon>Talaromyces</taxon>
        <taxon>Talaromyces sect. Trachyspermi</taxon>
    </lineage>
</organism>
<dbReference type="OrthoDB" id="408373at2759"/>
<evidence type="ECO:0000256" key="2">
    <source>
        <dbReference type="ARBA" id="ARBA00022801"/>
    </source>
</evidence>
<dbReference type="Pfam" id="PF00561">
    <property type="entry name" value="Abhydrolase_1"/>
    <property type="match status" value="1"/>
</dbReference>
<sequence>MADDSTAAISKVQMDDGVQLNVKILGEDSMHTKPLLIALHGAPGLSTLAEPVESFGFLSDRFRVLVYDARGSGDSDSIGPFDPDRWTKDIENLRMWASADKFVLAGGSYGAFVALDYAVRHGDRLCGLILRAGWTVGKVGSMTAVANILKSKRVKPDAARQVRLWSGTLHSDKDFEDAIMEILPIYSPPRVSSSDDQSESADFKGTLIFHSKIQNTAFGENMPRFDVRNQLQDIKAPTLVLVGRHDYATPVSGSKEIADGIPNSRLEIFENSGHSPSSDVPERSREVVSYFVKVRGLSKRSPKANGDAT</sequence>
<proteinExistence type="inferred from homology"/>
<dbReference type="GO" id="GO:0006508">
    <property type="term" value="P:proteolysis"/>
    <property type="evidence" value="ECO:0007669"/>
    <property type="project" value="InterPro"/>
</dbReference>
<dbReference type="GO" id="GO:0008233">
    <property type="term" value="F:peptidase activity"/>
    <property type="evidence" value="ECO:0007669"/>
    <property type="project" value="InterPro"/>
</dbReference>
<dbReference type="PRINTS" id="PR00111">
    <property type="entry name" value="ABHYDROLASE"/>
</dbReference>
<reference evidence="4 5" key="1">
    <citation type="submission" date="2015-06" db="EMBL/GenBank/DDBJ databases">
        <title>Talaromyces atroroseus IBT 11181 draft genome.</title>
        <authorList>
            <person name="Rasmussen K.B."/>
            <person name="Rasmussen S."/>
            <person name="Petersen B."/>
            <person name="Sicheritz-Ponten T."/>
            <person name="Mortensen U.H."/>
            <person name="Thrane U."/>
        </authorList>
    </citation>
    <scope>NUCLEOTIDE SEQUENCE [LARGE SCALE GENOMIC DNA]</scope>
    <source>
        <strain evidence="4 5">IBT 11181</strain>
    </source>
</reference>
<dbReference type="PRINTS" id="PR00793">
    <property type="entry name" value="PROAMNOPTASE"/>
</dbReference>
<name>A0A225ACZ5_TALAT</name>
<dbReference type="InterPro" id="IPR000073">
    <property type="entry name" value="AB_hydrolase_1"/>
</dbReference>
<dbReference type="InterPro" id="IPR002410">
    <property type="entry name" value="Peptidase_S33"/>
</dbReference>
<comment type="caution">
    <text evidence="4">The sequence shown here is derived from an EMBL/GenBank/DDBJ whole genome shotgun (WGS) entry which is preliminary data.</text>
</comment>